<sequence>MEAPKTSATPAGNSGGGGGGFSFDADKIDGVIKKWQDLQTQLKNDAADADLMAGIKAPGKEFASGDWEKLANPSGKAFLEQNKKMQEYVKNYVDALLDAKKKITTKEAETQADMSKAGKQSS</sequence>
<keyword evidence="3" id="KW-1185">Reference proteome</keyword>
<evidence type="ECO:0000256" key="1">
    <source>
        <dbReference type="SAM" id="MobiDB-lite"/>
    </source>
</evidence>
<gene>
    <name evidence="2" type="ORF">ACFSYJ_07070</name>
</gene>
<comment type="caution">
    <text evidence="2">The sequence shown here is derived from an EMBL/GenBank/DDBJ whole genome shotgun (WGS) entry which is preliminary data.</text>
</comment>
<evidence type="ECO:0008006" key="4">
    <source>
        <dbReference type="Google" id="ProtNLM"/>
    </source>
</evidence>
<evidence type="ECO:0000313" key="3">
    <source>
        <dbReference type="Proteomes" id="UP001597419"/>
    </source>
</evidence>
<protein>
    <recommendedName>
        <fullName evidence="4">PE domain-containing protein</fullName>
    </recommendedName>
</protein>
<dbReference type="RefSeq" id="WP_345396144.1">
    <property type="nucleotide sequence ID" value="NZ_BAABHG010000007.1"/>
</dbReference>
<name>A0ABW5GB44_9PSEU</name>
<organism evidence="2 3">
    <name type="scientific">Amycolatopsis samaneae</name>
    <dbReference type="NCBI Taxonomy" id="664691"/>
    <lineage>
        <taxon>Bacteria</taxon>
        <taxon>Bacillati</taxon>
        <taxon>Actinomycetota</taxon>
        <taxon>Actinomycetes</taxon>
        <taxon>Pseudonocardiales</taxon>
        <taxon>Pseudonocardiaceae</taxon>
        <taxon>Amycolatopsis</taxon>
    </lineage>
</organism>
<feature type="compositionally biased region" description="Polar residues" evidence="1">
    <location>
        <begin position="1"/>
        <end position="12"/>
    </location>
</feature>
<evidence type="ECO:0000313" key="2">
    <source>
        <dbReference type="EMBL" id="MFD2458351.1"/>
    </source>
</evidence>
<reference evidence="3" key="1">
    <citation type="journal article" date="2019" name="Int. J. Syst. Evol. Microbiol.">
        <title>The Global Catalogue of Microorganisms (GCM) 10K type strain sequencing project: providing services to taxonomists for standard genome sequencing and annotation.</title>
        <authorList>
            <consortium name="The Broad Institute Genomics Platform"/>
            <consortium name="The Broad Institute Genome Sequencing Center for Infectious Disease"/>
            <person name="Wu L."/>
            <person name="Ma J."/>
        </authorList>
    </citation>
    <scope>NUCLEOTIDE SEQUENCE [LARGE SCALE GENOMIC DNA]</scope>
    <source>
        <strain evidence="3">CGMCC 4.7643</strain>
    </source>
</reference>
<proteinExistence type="predicted"/>
<dbReference type="EMBL" id="JBHUKU010000003">
    <property type="protein sequence ID" value="MFD2458351.1"/>
    <property type="molecule type" value="Genomic_DNA"/>
</dbReference>
<accession>A0ABW5GB44</accession>
<dbReference type="Proteomes" id="UP001597419">
    <property type="component" value="Unassembled WGS sequence"/>
</dbReference>
<feature type="region of interest" description="Disordered" evidence="1">
    <location>
        <begin position="1"/>
        <end position="21"/>
    </location>
</feature>